<dbReference type="PANTHER" id="PTHR10534:SF2">
    <property type="entry name" value="PYRIDOXAL KINASE"/>
    <property type="match status" value="1"/>
</dbReference>
<keyword evidence="2 7" id="KW-0808">Transferase</keyword>
<dbReference type="GO" id="GO:0008478">
    <property type="term" value="F:pyridoxal kinase activity"/>
    <property type="evidence" value="ECO:0007669"/>
    <property type="project" value="UniProtKB-EC"/>
</dbReference>
<dbReference type="Gene3D" id="3.40.1190.20">
    <property type="match status" value="1"/>
</dbReference>
<keyword evidence="4 7" id="KW-0418">Kinase</keyword>
<proteinExistence type="predicted"/>
<dbReference type="Pfam" id="PF08543">
    <property type="entry name" value="Phos_pyr_kin"/>
    <property type="match status" value="1"/>
</dbReference>
<accession>A0A848BUM2</accession>
<dbReference type="InterPro" id="IPR029056">
    <property type="entry name" value="Ribokinase-like"/>
</dbReference>
<dbReference type="Proteomes" id="UP000591071">
    <property type="component" value="Unassembled WGS sequence"/>
</dbReference>
<dbReference type="InterPro" id="IPR004625">
    <property type="entry name" value="PyrdxlKinase"/>
</dbReference>
<evidence type="ECO:0000256" key="3">
    <source>
        <dbReference type="ARBA" id="ARBA00022741"/>
    </source>
</evidence>
<feature type="domain" description="Pyridoxamine kinase/Phosphomethylpyrimidine kinase" evidence="6">
    <location>
        <begin position="42"/>
        <end position="256"/>
    </location>
</feature>
<evidence type="ECO:0000256" key="4">
    <source>
        <dbReference type="ARBA" id="ARBA00022777"/>
    </source>
</evidence>
<dbReference type="InterPro" id="IPR013749">
    <property type="entry name" value="PM/HMP-P_kinase-1"/>
</dbReference>
<evidence type="ECO:0000313" key="8">
    <source>
        <dbReference type="Proteomes" id="UP000591071"/>
    </source>
</evidence>
<dbReference type="NCBIfam" id="NF005491">
    <property type="entry name" value="PRK07105.1"/>
    <property type="match status" value="1"/>
</dbReference>
<dbReference type="EC" id="2.7.1.35" evidence="1"/>
<evidence type="ECO:0000256" key="5">
    <source>
        <dbReference type="ARBA" id="ARBA00022840"/>
    </source>
</evidence>
<dbReference type="GO" id="GO:0005829">
    <property type="term" value="C:cytosol"/>
    <property type="evidence" value="ECO:0007669"/>
    <property type="project" value="TreeGrafter"/>
</dbReference>
<evidence type="ECO:0000313" key="7">
    <source>
        <dbReference type="EMBL" id="NME27026.1"/>
    </source>
</evidence>
<evidence type="ECO:0000256" key="2">
    <source>
        <dbReference type="ARBA" id="ARBA00022679"/>
    </source>
</evidence>
<dbReference type="PANTHER" id="PTHR10534">
    <property type="entry name" value="PYRIDOXAL KINASE"/>
    <property type="match status" value="1"/>
</dbReference>
<evidence type="ECO:0000256" key="1">
    <source>
        <dbReference type="ARBA" id="ARBA00012104"/>
    </source>
</evidence>
<keyword evidence="5" id="KW-0067">ATP-binding</keyword>
<dbReference type="GO" id="GO:0009443">
    <property type="term" value="P:pyridoxal 5'-phosphate salvage"/>
    <property type="evidence" value="ECO:0007669"/>
    <property type="project" value="InterPro"/>
</dbReference>
<protein>
    <recommendedName>
        <fullName evidence="1">pyridoxal kinase</fullName>
        <ecNumber evidence="1">2.7.1.35</ecNumber>
    </recommendedName>
</protein>
<name>A0A848BUM2_9FIRM</name>
<dbReference type="AlphaFoldDB" id="A0A848BUM2"/>
<comment type="caution">
    <text evidence="7">The sequence shown here is derived from an EMBL/GenBank/DDBJ whole genome shotgun (WGS) entry which is preliminary data.</text>
</comment>
<evidence type="ECO:0000259" key="6">
    <source>
        <dbReference type="Pfam" id="PF08543"/>
    </source>
</evidence>
<reference evidence="7 8" key="1">
    <citation type="submission" date="2020-04" db="EMBL/GenBank/DDBJ databases">
        <authorList>
            <person name="Hitch T.C.A."/>
            <person name="Wylensek D."/>
            <person name="Clavel T."/>
        </authorList>
    </citation>
    <scope>NUCLEOTIDE SEQUENCE [LARGE SCALE GENOMIC DNA]</scope>
    <source>
        <strain evidence="7 8">Oil-RF-744-FAT-WT-6-1</strain>
    </source>
</reference>
<dbReference type="GO" id="GO:0005524">
    <property type="term" value="F:ATP binding"/>
    <property type="evidence" value="ECO:0007669"/>
    <property type="project" value="UniProtKB-KW"/>
</dbReference>
<keyword evidence="3" id="KW-0547">Nucleotide-binding</keyword>
<dbReference type="RefSeq" id="WP_059076997.1">
    <property type="nucleotide sequence ID" value="NZ_JABAFG010000001.1"/>
</dbReference>
<gene>
    <name evidence="7" type="ORF">HF872_00080</name>
</gene>
<dbReference type="SUPFAM" id="SSF53613">
    <property type="entry name" value="Ribokinase-like"/>
    <property type="match status" value="1"/>
</dbReference>
<sequence>MNEKILLINDIPGYGKVALAAMMPILAHMKYDVYNLPTAVVSNTLDYGKFDILETTEYMKKALQVWDELGFSFDAVTTGFIVSQEQADIVTRFCQEQSHRGVRIFVDPIMGDEGHLYNGVETETVERMRNLCRVADYIMPNYTEAAYLAGMDCREGDLDETETRQLVDALRAICPHSILITSVRTGGTYVVLGYDHERNTYFQLPYNLIPVRFPGTGDAFSAILTGQVLRGHALETAALLSMESVRNLIAANMGVQDVYKGIPIEQCLNLVEEVQTD</sequence>
<dbReference type="EMBL" id="JABAFG010000001">
    <property type="protein sequence ID" value="NME27026.1"/>
    <property type="molecule type" value="Genomic_DNA"/>
</dbReference>
<organism evidence="7 8">
    <name type="scientific">Megasphaera hexanoica</name>
    <dbReference type="NCBI Taxonomy" id="1675036"/>
    <lineage>
        <taxon>Bacteria</taxon>
        <taxon>Bacillati</taxon>
        <taxon>Bacillota</taxon>
        <taxon>Negativicutes</taxon>
        <taxon>Veillonellales</taxon>
        <taxon>Veillonellaceae</taxon>
        <taxon>Megasphaera</taxon>
    </lineage>
</organism>